<dbReference type="EC" id="2.8.1.7" evidence="3"/>
<dbReference type="Gene3D" id="3.40.640.10">
    <property type="entry name" value="Type I PLP-dependent aspartate aminotransferase-like (Major domain)"/>
    <property type="match status" value="1"/>
</dbReference>
<dbReference type="PATRIC" id="fig|1698282.3.peg.318"/>
<dbReference type="InterPro" id="IPR020578">
    <property type="entry name" value="Aminotrans_V_PyrdxlP_BS"/>
</dbReference>
<dbReference type="InterPro" id="IPR015424">
    <property type="entry name" value="PyrdxlP-dep_Trfase"/>
</dbReference>
<evidence type="ECO:0000256" key="9">
    <source>
        <dbReference type="RuleBase" id="RU004504"/>
    </source>
</evidence>
<dbReference type="GO" id="GO:0031071">
    <property type="term" value="F:cysteine desulfurase activity"/>
    <property type="evidence" value="ECO:0007669"/>
    <property type="project" value="UniProtKB-EC"/>
</dbReference>
<name>A0A133VIV4_9EURY</name>
<protein>
    <recommendedName>
        <fullName evidence="3">cysteine desulfurase</fullName>
        <ecNumber evidence="3">2.8.1.7</ecNumber>
    </recommendedName>
</protein>
<dbReference type="SUPFAM" id="SSF53383">
    <property type="entry name" value="PLP-dependent transferases"/>
    <property type="match status" value="1"/>
</dbReference>
<evidence type="ECO:0000313" key="12">
    <source>
        <dbReference type="Proteomes" id="UP000070491"/>
    </source>
</evidence>
<dbReference type="GO" id="GO:0046872">
    <property type="term" value="F:metal ion binding"/>
    <property type="evidence" value="ECO:0007669"/>
    <property type="project" value="UniProtKB-KW"/>
</dbReference>
<keyword evidence="6" id="KW-0663">Pyridoxal phosphate</keyword>
<dbReference type="Proteomes" id="UP000070491">
    <property type="component" value="Unassembled WGS sequence"/>
</dbReference>
<evidence type="ECO:0000256" key="2">
    <source>
        <dbReference type="ARBA" id="ARBA00006490"/>
    </source>
</evidence>
<dbReference type="InterPro" id="IPR000192">
    <property type="entry name" value="Aminotrans_V_dom"/>
</dbReference>
<dbReference type="PANTHER" id="PTHR11601">
    <property type="entry name" value="CYSTEINE DESULFURYLASE FAMILY MEMBER"/>
    <property type="match status" value="1"/>
</dbReference>
<evidence type="ECO:0000256" key="5">
    <source>
        <dbReference type="ARBA" id="ARBA00022723"/>
    </source>
</evidence>
<reference evidence="11 12" key="1">
    <citation type="journal article" date="2016" name="Sci. Rep.">
        <title>Metabolic traits of an uncultured archaeal lineage -MSBL1- from brine pools of the Red Sea.</title>
        <authorList>
            <person name="Mwirichia R."/>
            <person name="Alam I."/>
            <person name="Rashid M."/>
            <person name="Vinu M."/>
            <person name="Ba-Alawi W."/>
            <person name="Anthony Kamau A."/>
            <person name="Kamanda Ngugi D."/>
            <person name="Goker M."/>
            <person name="Klenk H.P."/>
            <person name="Bajic V."/>
            <person name="Stingl U."/>
        </authorList>
    </citation>
    <scope>NUCLEOTIDE SEQUENCE [LARGE SCALE GENOMIC DNA]</scope>
    <source>
        <strain evidence="11">SCGC-AAA382F02</strain>
    </source>
</reference>
<dbReference type="AlphaFoldDB" id="A0A133VIV4"/>
<gene>
    <name evidence="11" type="ORF">AKJ53_00570</name>
</gene>
<evidence type="ECO:0000259" key="10">
    <source>
        <dbReference type="Pfam" id="PF00266"/>
    </source>
</evidence>
<dbReference type="PANTHER" id="PTHR11601:SF34">
    <property type="entry name" value="CYSTEINE DESULFURASE"/>
    <property type="match status" value="1"/>
</dbReference>
<keyword evidence="5" id="KW-0479">Metal-binding</keyword>
<evidence type="ECO:0000256" key="6">
    <source>
        <dbReference type="ARBA" id="ARBA00022898"/>
    </source>
</evidence>
<dbReference type="InterPro" id="IPR016454">
    <property type="entry name" value="Cysteine_dSase"/>
</dbReference>
<keyword evidence="4" id="KW-0808">Transferase</keyword>
<dbReference type="PIRSF" id="PIRSF005572">
    <property type="entry name" value="NifS"/>
    <property type="match status" value="1"/>
</dbReference>
<accession>A0A133VIV4</accession>
<dbReference type="EMBL" id="LHYG01000005">
    <property type="protein sequence ID" value="KXB06347.1"/>
    <property type="molecule type" value="Genomic_DNA"/>
</dbReference>
<keyword evidence="12" id="KW-1185">Reference proteome</keyword>
<feature type="domain" description="Aminotransferase class V" evidence="10">
    <location>
        <begin position="4"/>
        <end position="367"/>
    </location>
</feature>
<organism evidence="11 12">
    <name type="scientific">candidate division MSBL1 archaeon SCGC-AAA382F02</name>
    <dbReference type="NCBI Taxonomy" id="1698282"/>
    <lineage>
        <taxon>Archaea</taxon>
        <taxon>Methanobacteriati</taxon>
        <taxon>Methanobacteriota</taxon>
        <taxon>candidate division MSBL1</taxon>
    </lineage>
</organism>
<dbReference type="InterPro" id="IPR015422">
    <property type="entry name" value="PyrdxlP-dep_Trfase_small"/>
</dbReference>
<evidence type="ECO:0000256" key="7">
    <source>
        <dbReference type="ARBA" id="ARBA00023004"/>
    </source>
</evidence>
<dbReference type="GO" id="GO:0051536">
    <property type="term" value="F:iron-sulfur cluster binding"/>
    <property type="evidence" value="ECO:0007669"/>
    <property type="project" value="UniProtKB-KW"/>
</dbReference>
<comment type="caution">
    <text evidence="11">The sequence shown here is derived from an EMBL/GenBank/DDBJ whole genome shotgun (WGS) entry which is preliminary data.</text>
</comment>
<comment type="similarity">
    <text evidence="2">Belongs to the class-V pyridoxal-phosphate-dependent aminotransferase family. NifS/IscS subfamily.</text>
</comment>
<dbReference type="Gene3D" id="1.10.260.50">
    <property type="match status" value="1"/>
</dbReference>
<dbReference type="Gene3D" id="3.90.1150.10">
    <property type="entry name" value="Aspartate Aminotransferase, domain 1"/>
    <property type="match status" value="1"/>
</dbReference>
<dbReference type="Pfam" id="PF00266">
    <property type="entry name" value="Aminotran_5"/>
    <property type="match status" value="1"/>
</dbReference>
<evidence type="ECO:0000313" key="11">
    <source>
        <dbReference type="EMBL" id="KXB06347.1"/>
    </source>
</evidence>
<keyword evidence="8" id="KW-0411">Iron-sulfur</keyword>
<evidence type="ECO:0000256" key="1">
    <source>
        <dbReference type="ARBA" id="ARBA00001933"/>
    </source>
</evidence>
<comment type="cofactor">
    <cofactor evidence="1 9">
        <name>pyridoxal 5'-phosphate</name>
        <dbReference type="ChEBI" id="CHEBI:597326"/>
    </cofactor>
</comment>
<keyword evidence="7" id="KW-0408">Iron</keyword>
<dbReference type="InterPro" id="IPR015421">
    <property type="entry name" value="PyrdxlP-dep_Trfase_major"/>
</dbReference>
<evidence type="ECO:0000256" key="3">
    <source>
        <dbReference type="ARBA" id="ARBA00012239"/>
    </source>
</evidence>
<evidence type="ECO:0000256" key="8">
    <source>
        <dbReference type="ARBA" id="ARBA00023014"/>
    </source>
</evidence>
<dbReference type="PROSITE" id="PS00595">
    <property type="entry name" value="AA_TRANSFER_CLASS_5"/>
    <property type="match status" value="1"/>
</dbReference>
<proteinExistence type="inferred from homology"/>
<sequence length="391" mass="42988">MEAYLDNGNTTPVDEKVVEAMKPYFTKKYGHPLFIYSKGREANETVENASESIANTVGAQGNELTFTSGATEANDIAIRGVAKANKENGNHIITSEIENPSILRICEELEDRGFEVDYLEVDDEGFVNLEQLNNLISKETILVSIGHVSDEIGTIEPIKEIGKTIKDQNPETYFHSNIANSYGKVPIDMNETQVDLLSISAHKIHGPKGVGALISRDNVAISPVNYGYLSLSEIRPGTENVPGIVGFKKAAELSFGNFDSKVKHLQNLRNKLMEGIEKNIPEVILHGPKGDKRSPANVNYSFEHIEGESILMHLDMRGISVATGSACATRKLEPSHVLTAIGVDPVTAHGAIRFTLSRMNTEEEIDYTLEVLPEVVEKLREMSPMAKKRGE</sequence>
<evidence type="ECO:0000256" key="4">
    <source>
        <dbReference type="ARBA" id="ARBA00022679"/>
    </source>
</evidence>